<keyword evidence="8" id="KW-0934">Plastid</keyword>
<dbReference type="InterPro" id="IPR002677">
    <property type="entry name" value="Ribosomal_bL32"/>
</dbReference>
<comment type="similarity">
    <text evidence="2 6">Belongs to the bacterial ribosomal protein bL32 family.</text>
</comment>
<dbReference type="RefSeq" id="YP_009154319.1">
    <property type="nucleotide sequence ID" value="NC_027423.1"/>
</dbReference>
<evidence type="ECO:0000256" key="2">
    <source>
        <dbReference type="ARBA" id="ARBA00008560"/>
    </source>
</evidence>
<dbReference type="PANTHER" id="PTHR36083:SF1">
    <property type="entry name" value="LARGE RIBOSOMAL SUBUNIT PROTEIN BL32C"/>
    <property type="match status" value="1"/>
</dbReference>
<dbReference type="EMBL" id="KR061358">
    <property type="protein sequence ID" value="AKM70777.1"/>
    <property type="molecule type" value="Genomic_DNA"/>
</dbReference>
<evidence type="ECO:0000313" key="8">
    <source>
        <dbReference type="EMBL" id="AKM70777.1"/>
    </source>
</evidence>
<dbReference type="GO" id="GO:0006412">
    <property type="term" value="P:translation"/>
    <property type="evidence" value="ECO:0007669"/>
    <property type="project" value="UniProtKB-UniRule"/>
</dbReference>
<feature type="compositionally biased region" description="Pro residues" evidence="7">
    <location>
        <begin position="98"/>
        <end position="116"/>
    </location>
</feature>
<dbReference type="PANTHER" id="PTHR36083">
    <property type="entry name" value="50S RIBOSOMAL PROTEIN L32, CHLOROPLASTIC"/>
    <property type="match status" value="1"/>
</dbReference>
<accession>A0A0G4AJL2</accession>
<organism evidence="8">
    <name type="scientific">Metasequoia glyptostroboides</name>
    <name type="common">Dawn redwood</name>
    <name type="synonym">Sequoia glyptostroboides</name>
    <dbReference type="NCBI Taxonomy" id="3371"/>
    <lineage>
        <taxon>Eukaryota</taxon>
        <taxon>Viridiplantae</taxon>
        <taxon>Streptophyta</taxon>
        <taxon>Embryophyta</taxon>
        <taxon>Tracheophyta</taxon>
        <taxon>Spermatophyta</taxon>
        <taxon>Pinopsida</taxon>
        <taxon>Pinidae</taxon>
        <taxon>Conifers II</taxon>
        <taxon>Cupressales</taxon>
        <taxon>Cupressaceae</taxon>
        <taxon>Metasequoia</taxon>
    </lineage>
</organism>
<sequence length="116" mass="13168">MAVPKKRTSKSKTKNRNNVWKKKAYRAAAKALSYVKSEYIYSELELYGDGDWKIFPVNSPGRKPEGFPSSIAEEEKYIAEEKYMPDMTWPSIDEFCPPVDPSVDPPLDPPVDPPDA</sequence>
<evidence type="ECO:0000256" key="6">
    <source>
        <dbReference type="HAMAP-Rule" id="MF_00340"/>
    </source>
</evidence>
<comment type="subcellular location">
    <subcellularLocation>
        <location evidence="1 6">Plastid</location>
        <location evidence="1 6">Chloroplast</location>
    </subcellularLocation>
</comment>
<geneLocation type="chloroplast" evidence="8"/>
<reference evidence="8" key="1">
    <citation type="journal article" date="2015" name="Front. Plant Sci.">
        <title>The complete chloroplast genome sequence of the relict woody plant Metasequoia glyptostroboides Hu et Cheng.</title>
        <authorList>
            <person name="Chen J."/>
            <person name="Hao Z."/>
            <person name="Xu H."/>
            <person name="Yang L."/>
            <person name="Liu G."/>
            <person name="Sheng Y."/>
            <person name="Zheng C."/>
            <person name="Chen Z."/>
            <person name="Zheng W."/>
            <person name="Cheng T."/>
            <person name="Shi J."/>
        </authorList>
    </citation>
    <scope>NUCLEOTIDE SEQUENCE</scope>
</reference>
<feature type="region of interest" description="Disordered" evidence="7">
    <location>
        <begin position="94"/>
        <end position="116"/>
    </location>
</feature>
<name>A0A0G4AJL2_METGY</name>
<keyword evidence="4 6" id="KW-0687">Ribonucleoprotein</keyword>
<dbReference type="InterPro" id="IPR044958">
    <property type="entry name" value="Ribosomal_bL32_plant/cyanobact"/>
</dbReference>
<evidence type="ECO:0000256" key="3">
    <source>
        <dbReference type="ARBA" id="ARBA00022980"/>
    </source>
</evidence>
<dbReference type="GO" id="GO:0015934">
    <property type="term" value="C:large ribosomal subunit"/>
    <property type="evidence" value="ECO:0007669"/>
    <property type="project" value="InterPro"/>
</dbReference>
<evidence type="ECO:0000256" key="4">
    <source>
        <dbReference type="ARBA" id="ARBA00023274"/>
    </source>
</evidence>
<proteinExistence type="inferred from homology"/>
<gene>
    <name evidence="6 8" type="primary">rpl32</name>
</gene>
<evidence type="ECO:0000256" key="1">
    <source>
        <dbReference type="ARBA" id="ARBA00004229"/>
    </source>
</evidence>
<evidence type="ECO:0000256" key="5">
    <source>
        <dbReference type="ARBA" id="ARBA00035280"/>
    </source>
</evidence>
<keyword evidence="8" id="KW-0150">Chloroplast</keyword>
<dbReference type="GO" id="GO:0003735">
    <property type="term" value="F:structural constituent of ribosome"/>
    <property type="evidence" value="ECO:0007669"/>
    <property type="project" value="InterPro"/>
</dbReference>
<keyword evidence="3 6" id="KW-0689">Ribosomal protein</keyword>
<evidence type="ECO:0000256" key="7">
    <source>
        <dbReference type="SAM" id="MobiDB-lite"/>
    </source>
</evidence>
<dbReference type="HAMAP" id="MF_00340">
    <property type="entry name" value="Ribosomal_bL32"/>
    <property type="match status" value="1"/>
</dbReference>
<dbReference type="GeneID" id="24707198"/>
<dbReference type="AlphaFoldDB" id="A0A0G4AJL2"/>
<protein>
    <recommendedName>
        <fullName evidence="5 6">Large ribosomal subunit protein bL32c</fullName>
    </recommendedName>
</protein>
<dbReference type="GO" id="GO:0009507">
    <property type="term" value="C:chloroplast"/>
    <property type="evidence" value="ECO:0007669"/>
    <property type="project" value="UniProtKB-SubCell"/>
</dbReference>